<dbReference type="EMBL" id="VSSQ01000023">
    <property type="protein sequence ID" value="MPL64010.1"/>
    <property type="molecule type" value="Genomic_DNA"/>
</dbReference>
<keyword evidence="1" id="KW-1133">Transmembrane helix</keyword>
<gene>
    <name evidence="2" type="ORF">SDC9_09658</name>
</gene>
<proteinExistence type="predicted"/>
<keyword evidence="1" id="KW-0812">Transmembrane</keyword>
<feature type="transmembrane region" description="Helical" evidence="1">
    <location>
        <begin position="5"/>
        <end position="21"/>
    </location>
</feature>
<feature type="transmembrane region" description="Helical" evidence="1">
    <location>
        <begin position="33"/>
        <end position="53"/>
    </location>
</feature>
<name>A0A644TAW8_9ZZZZ</name>
<organism evidence="2">
    <name type="scientific">bioreactor metagenome</name>
    <dbReference type="NCBI Taxonomy" id="1076179"/>
    <lineage>
        <taxon>unclassified sequences</taxon>
        <taxon>metagenomes</taxon>
        <taxon>ecological metagenomes</taxon>
    </lineage>
</organism>
<keyword evidence="1" id="KW-0472">Membrane</keyword>
<accession>A0A644TAW8</accession>
<evidence type="ECO:0000256" key="1">
    <source>
        <dbReference type="SAM" id="Phobius"/>
    </source>
</evidence>
<comment type="caution">
    <text evidence="2">The sequence shown here is derived from an EMBL/GenBank/DDBJ whole genome shotgun (WGS) entry which is preliminary data.</text>
</comment>
<protein>
    <submittedName>
        <fullName evidence="2">Uncharacterized protein</fullName>
    </submittedName>
</protein>
<sequence length="59" mass="7069">MKTQLYYYIGIIIMYVLYNQFFQVKDEKTNAIINILFASFLFGYIAFIAFKVLKNLKNK</sequence>
<dbReference type="AlphaFoldDB" id="A0A644TAW8"/>
<reference evidence="2" key="1">
    <citation type="submission" date="2019-08" db="EMBL/GenBank/DDBJ databases">
        <authorList>
            <person name="Kucharzyk K."/>
            <person name="Murdoch R.W."/>
            <person name="Higgins S."/>
            <person name="Loffler F."/>
        </authorList>
    </citation>
    <scope>NUCLEOTIDE SEQUENCE</scope>
</reference>
<evidence type="ECO:0000313" key="2">
    <source>
        <dbReference type="EMBL" id="MPL64010.1"/>
    </source>
</evidence>